<proteinExistence type="predicted"/>
<reference evidence="4 5" key="1">
    <citation type="submission" date="2024-10" db="EMBL/GenBank/DDBJ databases">
        <title>The Natural Products Discovery Center: Release of the First 8490 Sequenced Strains for Exploring Actinobacteria Biosynthetic Diversity.</title>
        <authorList>
            <person name="Kalkreuter E."/>
            <person name="Kautsar S.A."/>
            <person name="Yang D."/>
            <person name="Bader C.D."/>
            <person name="Teijaro C.N."/>
            <person name="Fluegel L."/>
            <person name="Davis C.M."/>
            <person name="Simpson J.R."/>
            <person name="Lauterbach L."/>
            <person name="Steele A.D."/>
            <person name="Gui C."/>
            <person name="Meng S."/>
            <person name="Li G."/>
            <person name="Viehrig K."/>
            <person name="Ye F."/>
            <person name="Su P."/>
            <person name="Kiefer A.F."/>
            <person name="Nichols A."/>
            <person name="Cepeda A.J."/>
            <person name="Yan W."/>
            <person name="Fan B."/>
            <person name="Jiang Y."/>
            <person name="Adhikari A."/>
            <person name="Zheng C.-J."/>
            <person name="Schuster L."/>
            <person name="Cowan T.M."/>
            <person name="Smanski M.J."/>
            <person name="Chevrette M.G."/>
            <person name="De Carvalho L.P.S."/>
            <person name="Shen B."/>
        </authorList>
    </citation>
    <scope>NUCLEOTIDE SEQUENCE [LARGE SCALE GENOMIC DNA]</scope>
    <source>
        <strain evidence="4 5">NPDC012605</strain>
    </source>
</reference>
<evidence type="ECO:0000256" key="2">
    <source>
        <dbReference type="SAM" id="Phobius"/>
    </source>
</evidence>
<dbReference type="InterPro" id="IPR028087">
    <property type="entry name" value="Tad_N"/>
</dbReference>
<keyword evidence="5" id="KW-1185">Reference proteome</keyword>
<feature type="domain" description="Putative Flp pilus-assembly TadG-like N-terminal" evidence="3">
    <location>
        <begin position="8"/>
        <end position="55"/>
    </location>
</feature>
<sequence length="224" mass="23463">MRGRGDSGQAFPAYIAVIAGVLFLAFVYFAVGQAAVTRGGAQTAADAAALAAAQDARDQLRDRWLEVLLTPDQWGPFLRGEAYSVGLACERAASFAARNEAELSADGGCVPLSGDQGFRVTVSTTGTVGRSIVPGTESRHAVASAEAVVEPLCTFDPPAPTPDPSSEEPSDPPSEPTETPPPDEEEEADGPILGLTCDDAEWEIDPEAPTLPDVSDLFTVRLYN</sequence>
<keyword evidence="2" id="KW-0472">Membrane</keyword>
<name>A0ABW6XLF4_9ACTN</name>
<evidence type="ECO:0000259" key="3">
    <source>
        <dbReference type="Pfam" id="PF13400"/>
    </source>
</evidence>
<keyword evidence="2" id="KW-0812">Transmembrane</keyword>
<evidence type="ECO:0000313" key="4">
    <source>
        <dbReference type="EMBL" id="MFF5918316.1"/>
    </source>
</evidence>
<dbReference type="RefSeq" id="WP_388305863.1">
    <property type="nucleotide sequence ID" value="NZ_JBIBDZ010000002.1"/>
</dbReference>
<protein>
    <submittedName>
        <fullName evidence="4">Pilus assembly protein TadG-related protein</fullName>
    </submittedName>
</protein>
<dbReference type="EMBL" id="JBIBDZ010000002">
    <property type="protein sequence ID" value="MFF5918316.1"/>
    <property type="molecule type" value="Genomic_DNA"/>
</dbReference>
<organism evidence="4 5">
    <name type="scientific">Streptomyces flavochromogenes</name>
    <dbReference type="NCBI Taxonomy" id="68199"/>
    <lineage>
        <taxon>Bacteria</taxon>
        <taxon>Bacillati</taxon>
        <taxon>Actinomycetota</taxon>
        <taxon>Actinomycetes</taxon>
        <taxon>Kitasatosporales</taxon>
        <taxon>Streptomycetaceae</taxon>
        <taxon>Streptomyces</taxon>
    </lineage>
</organism>
<dbReference type="Pfam" id="PF13400">
    <property type="entry name" value="Tad"/>
    <property type="match status" value="1"/>
</dbReference>
<feature type="region of interest" description="Disordered" evidence="1">
    <location>
        <begin position="153"/>
        <end position="193"/>
    </location>
</feature>
<keyword evidence="2" id="KW-1133">Transmembrane helix</keyword>
<comment type="caution">
    <text evidence="4">The sequence shown here is derived from an EMBL/GenBank/DDBJ whole genome shotgun (WGS) entry which is preliminary data.</text>
</comment>
<gene>
    <name evidence="4" type="ORF">ACFY8C_08220</name>
</gene>
<evidence type="ECO:0000313" key="5">
    <source>
        <dbReference type="Proteomes" id="UP001602370"/>
    </source>
</evidence>
<feature type="transmembrane region" description="Helical" evidence="2">
    <location>
        <begin position="12"/>
        <end position="31"/>
    </location>
</feature>
<accession>A0ABW6XLF4</accession>
<dbReference type="Proteomes" id="UP001602370">
    <property type="component" value="Unassembled WGS sequence"/>
</dbReference>
<evidence type="ECO:0000256" key="1">
    <source>
        <dbReference type="SAM" id="MobiDB-lite"/>
    </source>
</evidence>
<feature type="compositionally biased region" description="Pro residues" evidence="1">
    <location>
        <begin position="171"/>
        <end position="180"/>
    </location>
</feature>